<dbReference type="InterPro" id="IPR036465">
    <property type="entry name" value="vWFA_dom_sf"/>
</dbReference>
<sequence>MLGEVLKERNIAFDAMCFGDPAENKQELFLTLIALADNNNNCNLLHVPHGSSLVHDALLRDINNKGRDLHEPQIKERNCNEASHMCVSTNAQVVVTWISRSDEKKYINHLVHNFKKQIGNAMFGPKPMRAVLAPMASEVAKVLVEEGMEVEKGAGNDVQLTSSNASVFYGKNENSTTKTEEYSAPQTKNIQIQCEARAYVDLKFTYVITCQLYSEDKKEQPQVADTALLLQR</sequence>
<evidence type="ECO:0000313" key="1">
    <source>
        <dbReference type="EMBL" id="GEU66403.1"/>
    </source>
</evidence>
<name>A0A6L2LXB2_TANCI</name>
<dbReference type="EMBL" id="BKCJ010005376">
    <property type="protein sequence ID" value="GEU66403.1"/>
    <property type="molecule type" value="Genomic_DNA"/>
</dbReference>
<comment type="caution">
    <text evidence="1">The sequence shown here is derived from an EMBL/GenBank/DDBJ whole genome shotgun (WGS) entry which is preliminary data.</text>
</comment>
<dbReference type="Gene3D" id="3.40.50.410">
    <property type="entry name" value="von Willebrand factor, type A domain"/>
    <property type="match status" value="1"/>
</dbReference>
<gene>
    <name evidence="1" type="ORF">Tci_038381</name>
</gene>
<protein>
    <submittedName>
        <fullName evidence="1">Callose synthase 9</fullName>
    </submittedName>
</protein>
<accession>A0A6L2LXB2</accession>
<organism evidence="1">
    <name type="scientific">Tanacetum cinerariifolium</name>
    <name type="common">Dalmatian daisy</name>
    <name type="synonym">Chrysanthemum cinerariifolium</name>
    <dbReference type="NCBI Taxonomy" id="118510"/>
    <lineage>
        <taxon>Eukaryota</taxon>
        <taxon>Viridiplantae</taxon>
        <taxon>Streptophyta</taxon>
        <taxon>Embryophyta</taxon>
        <taxon>Tracheophyta</taxon>
        <taxon>Spermatophyta</taxon>
        <taxon>Magnoliopsida</taxon>
        <taxon>eudicotyledons</taxon>
        <taxon>Gunneridae</taxon>
        <taxon>Pentapetalae</taxon>
        <taxon>asterids</taxon>
        <taxon>campanulids</taxon>
        <taxon>Asterales</taxon>
        <taxon>Asteraceae</taxon>
        <taxon>Asteroideae</taxon>
        <taxon>Anthemideae</taxon>
        <taxon>Anthemidinae</taxon>
        <taxon>Tanacetum</taxon>
    </lineage>
</organism>
<proteinExistence type="predicted"/>
<reference evidence="1" key="1">
    <citation type="journal article" date="2019" name="Sci. Rep.">
        <title>Draft genome of Tanacetum cinerariifolium, the natural source of mosquito coil.</title>
        <authorList>
            <person name="Yamashiro T."/>
            <person name="Shiraishi A."/>
            <person name="Satake H."/>
            <person name="Nakayama K."/>
        </authorList>
    </citation>
    <scope>NUCLEOTIDE SEQUENCE</scope>
</reference>
<dbReference type="AlphaFoldDB" id="A0A6L2LXB2"/>